<evidence type="ECO:0000256" key="1">
    <source>
        <dbReference type="SAM" id="SignalP"/>
    </source>
</evidence>
<dbReference type="Pfam" id="PF06347">
    <property type="entry name" value="SH3_4"/>
    <property type="match status" value="2"/>
</dbReference>
<comment type="caution">
    <text evidence="3">The sequence shown here is derived from an EMBL/GenBank/DDBJ whole genome shotgun (WGS) entry which is preliminary data.</text>
</comment>
<evidence type="ECO:0000313" key="4">
    <source>
        <dbReference type="Proteomes" id="UP000528322"/>
    </source>
</evidence>
<dbReference type="InterPro" id="IPR052354">
    <property type="entry name" value="Cell_Wall_Dynamics_Protein"/>
</dbReference>
<feature type="signal peptide" evidence="1">
    <location>
        <begin position="1"/>
        <end position="21"/>
    </location>
</feature>
<accession>A0A7W8DGW7</accession>
<dbReference type="SMART" id="SM00287">
    <property type="entry name" value="SH3b"/>
    <property type="match status" value="2"/>
</dbReference>
<keyword evidence="1" id="KW-0732">Signal</keyword>
<feature type="domain" description="SH3b" evidence="2">
    <location>
        <begin position="84"/>
        <end position="148"/>
    </location>
</feature>
<evidence type="ECO:0000313" key="3">
    <source>
        <dbReference type="EMBL" id="MBB5021782.1"/>
    </source>
</evidence>
<sequence>MKRRILTVICILFLSTSPLLANTYISVVGDRVNLRAEPSTNADILWTLGRYFPLQVERKQGNWYRVEDFEGDRGWIHNSVANTSNRGVIVVRNNVNVRSGPSTYHDILFRTTYGVAFRIVKQERNWYEVEHPEGHKGWIRGDMLWGDK</sequence>
<gene>
    <name evidence="3" type="ORF">HNR37_001095</name>
</gene>
<feature type="chain" id="PRO_5030881358" evidence="1">
    <location>
        <begin position="22"/>
        <end position="148"/>
    </location>
</feature>
<reference evidence="3 4" key="1">
    <citation type="submission" date="2020-08" db="EMBL/GenBank/DDBJ databases">
        <title>Genomic Encyclopedia of Type Strains, Phase IV (KMG-IV): sequencing the most valuable type-strain genomes for metagenomic binning, comparative biology and taxonomic classification.</title>
        <authorList>
            <person name="Goeker M."/>
        </authorList>
    </citation>
    <scope>NUCLEOTIDE SEQUENCE [LARGE SCALE GENOMIC DNA]</scope>
    <source>
        <strain evidence="3 4">DSM 22071</strain>
    </source>
</reference>
<dbReference type="EMBL" id="JACHID010000005">
    <property type="protein sequence ID" value="MBB5021782.1"/>
    <property type="molecule type" value="Genomic_DNA"/>
</dbReference>
<name>A0A7W8DGW7_9BACT</name>
<dbReference type="PANTHER" id="PTHR34408">
    <property type="entry name" value="FAMILY PROTEIN, PUTATIVE-RELATED"/>
    <property type="match status" value="1"/>
</dbReference>
<keyword evidence="4" id="KW-1185">Reference proteome</keyword>
<organism evidence="3 4">
    <name type="scientific">Desulfurispira natronophila</name>
    <dbReference type="NCBI Taxonomy" id="682562"/>
    <lineage>
        <taxon>Bacteria</taxon>
        <taxon>Pseudomonadati</taxon>
        <taxon>Chrysiogenota</taxon>
        <taxon>Chrysiogenia</taxon>
        <taxon>Chrysiogenales</taxon>
        <taxon>Chrysiogenaceae</taxon>
        <taxon>Desulfurispira</taxon>
    </lineage>
</organism>
<dbReference type="Proteomes" id="UP000528322">
    <property type="component" value="Unassembled WGS sequence"/>
</dbReference>
<dbReference type="InterPro" id="IPR003646">
    <property type="entry name" value="SH3-like_bac-type"/>
</dbReference>
<evidence type="ECO:0000259" key="2">
    <source>
        <dbReference type="PROSITE" id="PS51781"/>
    </source>
</evidence>
<dbReference type="AlphaFoldDB" id="A0A7W8DGW7"/>
<dbReference type="InterPro" id="IPR010466">
    <property type="entry name" value="DUF1058"/>
</dbReference>
<dbReference type="PROSITE" id="PS51781">
    <property type="entry name" value="SH3B"/>
    <property type="match status" value="1"/>
</dbReference>
<dbReference type="RefSeq" id="WP_183731107.1">
    <property type="nucleotide sequence ID" value="NZ_JACHID010000005.1"/>
</dbReference>
<dbReference type="PANTHER" id="PTHR34408:SF1">
    <property type="entry name" value="GLYCOSYL HYDROLASE FAMILY 19 DOMAIN-CONTAINING PROTEIN HI_1415"/>
    <property type="match status" value="1"/>
</dbReference>
<protein>
    <submittedName>
        <fullName evidence="3">SH3-like domain-containing protein</fullName>
    </submittedName>
</protein>
<proteinExistence type="predicted"/>
<dbReference type="Gene3D" id="2.30.30.40">
    <property type="entry name" value="SH3 Domains"/>
    <property type="match status" value="2"/>
</dbReference>